<dbReference type="Proteomes" id="UP001286456">
    <property type="component" value="Unassembled WGS sequence"/>
</dbReference>
<dbReference type="Gene3D" id="2.40.50.140">
    <property type="entry name" value="Nucleic acid-binding proteins"/>
    <property type="match status" value="1"/>
</dbReference>
<reference evidence="2" key="2">
    <citation type="submission" date="2023-06" db="EMBL/GenBank/DDBJ databases">
        <authorList>
            <consortium name="Lawrence Berkeley National Laboratory"/>
            <person name="Haridas S."/>
            <person name="Hensen N."/>
            <person name="Bonometti L."/>
            <person name="Westerberg I."/>
            <person name="Brannstrom I.O."/>
            <person name="Guillou S."/>
            <person name="Cros-Aarteil S."/>
            <person name="Calhoun S."/>
            <person name="Kuo A."/>
            <person name="Mondo S."/>
            <person name="Pangilinan J."/>
            <person name="Riley R."/>
            <person name="Labutti K."/>
            <person name="Andreopoulos B."/>
            <person name="Lipzen A."/>
            <person name="Chen C."/>
            <person name="Yanf M."/>
            <person name="Daum C."/>
            <person name="Ng V."/>
            <person name="Clum A."/>
            <person name="Steindorff A."/>
            <person name="Ohm R."/>
            <person name="Martin F."/>
            <person name="Silar P."/>
            <person name="Natvig D."/>
            <person name="Lalanne C."/>
            <person name="Gautier V."/>
            <person name="Ament-Velasquez S.L."/>
            <person name="Kruys A."/>
            <person name="Hutchinson M.I."/>
            <person name="Powell A.J."/>
            <person name="Barry K."/>
            <person name="Miller A.N."/>
            <person name="Grigoriev I.V."/>
            <person name="Debuchy R."/>
            <person name="Gladieux P."/>
            <person name="Thoren M.H."/>
            <person name="Johannesson H."/>
        </authorList>
    </citation>
    <scope>NUCLEOTIDE SEQUENCE</scope>
    <source>
        <strain evidence="2">SMH4131-1</strain>
    </source>
</reference>
<dbReference type="GO" id="GO:1990879">
    <property type="term" value="C:CST complex"/>
    <property type="evidence" value="ECO:0007669"/>
    <property type="project" value="InterPro"/>
</dbReference>
<gene>
    <name evidence="2" type="ORF">B0T19DRAFT_164937</name>
</gene>
<comment type="caution">
    <text evidence="2">The sequence shown here is derived from an EMBL/GenBank/DDBJ whole genome shotgun (WGS) entry which is preliminary data.</text>
</comment>
<evidence type="ECO:0000313" key="2">
    <source>
        <dbReference type="EMBL" id="KAK3327520.1"/>
    </source>
</evidence>
<evidence type="ECO:0000313" key="3">
    <source>
        <dbReference type="Proteomes" id="UP001286456"/>
    </source>
</evidence>
<proteinExistence type="predicted"/>
<dbReference type="GO" id="GO:0016233">
    <property type="term" value="P:telomere capping"/>
    <property type="evidence" value="ECO:0007669"/>
    <property type="project" value="InterPro"/>
</dbReference>
<evidence type="ECO:0000256" key="1">
    <source>
        <dbReference type="SAM" id="MobiDB-lite"/>
    </source>
</evidence>
<dbReference type="GO" id="GO:0043047">
    <property type="term" value="F:single-stranded telomeric DNA binding"/>
    <property type="evidence" value="ECO:0007669"/>
    <property type="project" value="InterPro"/>
</dbReference>
<dbReference type="EMBL" id="JAUEPO010000003">
    <property type="protein sequence ID" value="KAK3327520.1"/>
    <property type="molecule type" value="Genomic_DNA"/>
</dbReference>
<organism evidence="2 3">
    <name type="scientific">Cercophora scortea</name>
    <dbReference type="NCBI Taxonomy" id="314031"/>
    <lineage>
        <taxon>Eukaryota</taxon>
        <taxon>Fungi</taxon>
        <taxon>Dikarya</taxon>
        <taxon>Ascomycota</taxon>
        <taxon>Pezizomycotina</taxon>
        <taxon>Sordariomycetes</taxon>
        <taxon>Sordariomycetidae</taxon>
        <taxon>Sordariales</taxon>
        <taxon>Lasiosphaeriaceae</taxon>
        <taxon>Cercophora</taxon>
    </lineage>
</organism>
<name>A0AAE0IM02_9PEZI</name>
<dbReference type="AlphaFoldDB" id="A0AAE0IM02"/>
<dbReference type="Pfam" id="PF12658">
    <property type="entry name" value="Ten1"/>
    <property type="match status" value="1"/>
</dbReference>
<feature type="region of interest" description="Disordered" evidence="1">
    <location>
        <begin position="131"/>
        <end position="154"/>
    </location>
</feature>
<keyword evidence="3" id="KW-1185">Reference proteome</keyword>
<protein>
    <submittedName>
        <fullName evidence="2">CST complex subunit Ten1</fullName>
    </submittedName>
</protein>
<dbReference type="InterPro" id="IPR012340">
    <property type="entry name" value="NA-bd_OB-fold"/>
</dbReference>
<dbReference type="InterPro" id="IPR024222">
    <property type="entry name" value="Ten1_fungal"/>
</dbReference>
<reference evidence="2" key="1">
    <citation type="journal article" date="2023" name="Mol. Phylogenet. Evol.">
        <title>Genome-scale phylogeny and comparative genomics of the fungal order Sordariales.</title>
        <authorList>
            <person name="Hensen N."/>
            <person name="Bonometti L."/>
            <person name="Westerberg I."/>
            <person name="Brannstrom I.O."/>
            <person name="Guillou S."/>
            <person name="Cros-Aarteil S."/>
            <person name="Calhoun S."/>
            <person name="Haridas S."/>
            <person name="Kuo A."/>
            <person name="Mondo S."/>
            <person name="Pangilinan J."/>
            <person name="Riley R."/>
            <person name="LaButti K."/>
            <person name="Andreopoulos B."/>
            <person name="Lipzen A."/>
            <person name="Chen C."/>
            <person name="Yan M."/>
            <person name="Daum C."/>
            <person name="Ng V."/>
            <person name="Clum A."/>
            <person name="Steindorff A."/>
            <person name="Ohm R.A."/>
            <person name="Martin F."/>
            <person name="Silar P."/>
            <person name="Natvig D.O."/>
            <person name="Lalanne C."/>
            <person name="Gautier V."/>
            <person name="Ament-Velasquez S.L."/>
            <person name="Kruys A."/>
            <person name="Hutchinson M.I."/>
            <person name="Powell A.J."/>
            <person name="Barry K."/>
            <person name="Miller A.N."/>
            <person name="Grigoriev I.V."/>
            <person name="Debuchy R."/>
            <person name="Gladieux P."/>
            <person name="Hiltunen Thoren M."/>
            <person name="Johannesson H."/>
        </authorList>
    </citation>
    <scope>NUCLEOTIDE SEQUENCE</scope>
    <source>
        <strain evidence="2">SMH4131-1</strain>
    </source>
</reference>
<accession>A0AAE0IM02</accession>
<feature type="compositionally biased region" description="Polar residues" evidence="1">
    <location>
        <begin position="139"/>
        <end position="154"/>
    </location>
</feature>
<sequence length="154" mass="16538">MSNNTPVPSQLCLLSALPSRTVRDKVRFLGCVTSYSPTTGVLTLEHRQRTQPRHTPFVRALVDVNLVLEGLKAEQTSTGGWVNVIGYITSISPLTDGKGPSHGVLGVEVQALVLWSAGPLEVTRYEASATALDTKRSSENAGGSLSDNLLQPRR</sequence>